<feature type="chain" id="PRO_5038768868" evidence="1">
    <location>
        <begin position="27"/>
        <end position="228"/>
    </location>
</feature>
<proteinExistence type="predicted"/>
<name>A0A9E6Y0F5_9ACTN</name>
<protein>
    <submittedName>
        <fullName evidence="2">Uncharacterized protein</fullName>
    </submittedName>
</protein>
<evidence type="ECO:0000256" key="1">
    <source>
        <dbReference type="SAM" id="SignalP"/>
    </source>
</evidence>
<sequence>MLRPNFTIPALTAVLGALALAPAANAEIKEVGPTGAAATGTPSCPTNCIAVTRTTGYQQSVGGTNGVFRVPADGRIVAWSVQLGLPGKKQVKFFNDNYGGEAQAGLAVLTTGTKARARLVAQSPVMKLTPFFGKTVQFPLETTLAVKKDEVIALTVPTWAPALAVGLPADTAWRASRDSACKAQATTQTQTAQTTIGDLKQYLCKYTTARLTYSATLVTNPTTPAEDQ</sequence>
<evidence type="ECO:0000313" key="3">
    <source>
        <dbReference type="Proteomes" id="UP001162834"/>
    </source>
</evidence>
<dbReference type="RefSeq" id="WP_259311708.1">
    <property type="nucleotide sequence ID" value="NZ_CP087164.1"/>
</dbReference>
<feature type="signal peptide" evidence="1">
    <location>
        <begin position="1"/>
        <end position="26"/>
    </location>
</feature>
<dbReference type="EMBL" id="CP087164">
    <property type="protein sequence ID" value="UGS37661.1"/>
    <property type="molecule type" value="Genomic_DNA"/>
</dbReference>
<dbReference type="KEGG" id="sbae:DSM104329_04081"/>
<dbReference type="Proteomes" id="UP001162834">
    <property type="component" value="Chromosome"/>
</dbReference>
<gene>
    <name evidence="2" type="ORF">DSM104329_04081</name>
</gene>
<keyword evidence="3" id="KW-1185">Reference proteome</keyword>
<reference evidence="2" key="1">
    <citation type="journal article" date="2022" name="Int. J. Syst. Evol. Microbiol.">
        <title>Pseudomonas aegrilactucae sp. nov. and Pseudomonas morbosilactucae sp. nov., pathogens causing bacterial rot of lettuce in Japan.</title>
        <authorList>
            <person name="Sawada H."/>
            <person name="Fujikawa T."/>
            <person name="Satou M."/>
        </authorList>
    </citation>
    <scope>NUCLEOTIDE SEQUENCE</scope>
    <source>
        <strain evidence="2">0166_1</strain>
    </source>
</reference>
<organism evidence="2 3">
    <name type="scientific">Capillimicrobium parvum</name>
    <dbReference type="NCBI Taxonomy" id="2884022"/>
    <lineage>
        <taxon>Bacteria</taxon>
        <taxon>Bacillati</taxon>
        <taxon>Actinomycetota</taxon>
        <taxon>Thermoleophilia</taxon>
        <taxon>Solirubrobacterales</taxon>
        <taxon>Capillimicrobiaceae</taxon>
        <taxon>Capillimicrobium</taxon>
    </lineage>
</organism>
<dbReference type="AlphaFoldDB" id="A0A9E6Y0F5"/>
<evidence type="ECO:0000313" key="2">
    <source>
        <dbReference type="EMBL" id="UGS37661.1"/>
    </source>
</evidence>
<accession>A0A9E6Y0F5</accession>
<keyword evidence="1" id="KW-0732">Signal</keyword>